<reference evidence="1" key="1">
    <citation type="journal article" date="2023" name="G3 (Bethesda)">
        <title>A reference genome for the long-term kleptoplast-retaining sea slug Elysia crispata morphotype clarki.</title>
        <authorList>
            <person name="Eastman K.E."/>
            <person name="Pendleton A.L."/>
            <person name="Shaikh M.A."/>
            <person name="Suttiyut T."/>
            <person name="Ogas R."/>
            <person name="Tomko P."/>
            <person name="Gavelis G."/>
            <person name="Widhalm J.R."/>
            <person name="Wisecaver J.H."/>
        </authorList>
    </citation>
    <scope>NUCLEOTIDE SEQUENCE</scope>
    <source>
        <strain evidence="1">ECLA1</strain>
    </source>
</reference>
<accession>A0AAE0ZED6</accession>
<dbReference type="EMBL" id="JAWDGP010004106">
    <property type="protein sequence ID" value="KAK3767812.1"/>
    <property type="molecule type" value="Genomic_DNA"/>
</dbReference>
<protein>
    <submittedName>
        <fullName evidence="1">Uncharacterized protein</fullName>
    </submittedName>
</protein>
<name>A0AAE0ZED6_9GAST</name>
<dbReference type="AlphaFoldDB" id="A0AAE0ZED6"/>
<evidence type="ECO:0000313" key="1">
    <source>
        <dbReference type="EMBL" id="KAK3767812.1"/>
    </source>
</evidence>
<dbReference type="Proteomes" id="UP001283361">
    <property type="component" value="Unassembled WGS sequence"/>
</dbReference>
<comment type="caution">
    <text evidence="1">The sequence shown here is derived from an EMBL/GenBank/DDBJ whole genome shotgun (WGS) entry which is preliminary data.</text>
</comment>
<gene>
    <name evidence="1" type="ORF">RRG08_053955</name>
</gene>
<organism evidence="1 2">
    <name type="scientific">Elysia crispata</name>
    <name type="common">lettuce slug</name>
    <dbReference type="NCBI Taxonomy" id="231223"/>
    <lineage>
        <taxon>Eukaryota</taxon>
        <taxon>Metazoa</taxon>
        <taxon>Spiralia</taxon>
        <taxon>Lophotrochozoa</taxon>
        <taxon>Mollusca</taxon>
        <taxon>Gastropoda</taxon>
        <taxon>Heterobranchia</taxon>
        <taxon>Euthyneura</taxon>
        <taxon>Panpulmonata</taxon>
        <taxon>Sacoglossa</taxon>
        <taxon>Placobranchoidea</taxon>
        <taxon>Plakobranchidae</taxon>
        <taxon>Elysia</taxon>
    </lineage>
</organism>
<sequence length="138" mass="15275">MPTITRRWLNGGKLTSRSERLSVRIVKIKPVTRVRFQPNSVSVGDAHNFVSCELSTPLSGFLCSAVVLPVGWAVVPCSAITVSPDYFSRLSILVATYSVQEMSKARSGHPFYKGSYVYHNQSIDWYHLLKAGIVAVES</sequence>
<keyword evidence="2" id="KW-1185">Reference proteome</keyword>
<proteinExistence type="predicted"/>
<evidence type="ECO:0000313" key="2">
    <source>
        <dbReference type="Proteomes" id="UP001283361"/>
    </source>
</evidence>